<dbReference type="PANTHER" id="PTHR43240:SF5">
    <property type="entry name" value="1,4-DIHYDROXY-2-NAPHTHOYL-COA THIOESTERASE 1"/>
    <property type="match status" value="1"/>
</dbReference>
<dbReference type="CDD" id="cd03443">
    <property type="entry name" value="PaaI_thioesterase"/>
    <property type="match status" value="1"/>
</dbReference>
<keyword evidence="2" id="KW-0378">Hydrolase</keyword>
<evidence type="ECO:0000259" key="3">
    <source>
        <dbReference type="Pfam" id="PF03061"/>
    </source>
</evidence>
<evidence type="ECO:0000313" key="5">
    <source>
        <dbReference type="Proteomes" id="UP000324298"/>
    </source>
</evidence>
<organism evidence="4 5">
    <name type="scientific">Oryzomonas rubra</name>
    <dbReference type="NCBI Taxonomy" id="2509454"/>
    <lineage>
        <taxon>Bacteria</taxon>
        <taxon>Pseudomonadati</taxon>
        <taxon>Thermodesulfobacteriota</taxon>
        <taxon>Desulfuromonadia</taxon>
        <taxon>Geobacterales</taxon>
        <taxon>Geobacteraceae</taxon>
        <taxon>Oryzomonas</taxon>
    </lineage>
</organism>
<dbReference type="GO" id="GO:0061522">
    <property type="term" value="F:1,4-dihydroxy-2-naphthoyl-CoA thioesterase activity"/>
    <property type="evidence" value="ECO:0007669"/>
    <property type="project" value="TreeGrafter"/>
</dbReference>
<dbReference type="PANTHER" id="PTHR43240">
    <property type="entry name" value="1,4-DIHYDROXY-2-NAPHTHOYL-COA THIOESTERASE 1"/>
    <property type="match status" value="1"/>
</dbReference>
<dbReference type="GO" id="GO:0005829">
    <property type="term" value="C:cytosol"/>
    <property type="evidence" value="ECO:0007669"/>
    <property type="project" value="TreeGrafter"/>
</dbReference>
<dbReference type="InterPro" id="IPR029069">
    <property type="entry name" value="HotDog_dom_sf"/>
</dbReference>
<dbReference type="OrthoDB" id="9813282at2"/>
<dbReference type="EMBL" id="SRSD01000005">
    <property type="protein sequence ID" value="KAA0891669.1"/>
    <property type="molecule type" value="Genomic_DNA"/>
</dbReference>
<gene>
    <name evidence="4" type="ORF">ET418_09490</name>
</gene>
<evidence type="ECO:0000256" key="2">
    <source>
        <dbReference type="ARBA" id="ARBA00022801"/>
    </source>
</evidence>
<comment type="similarity">
    <text evidence="1">Belongs to the thioesterase PaaI family.</text>
</comment>
<sequence length="141" mass="15688">MPIWKSPATLEQITERSRNTLMEHLGIEYLEIGDDYLKARMPVDERTRQTAGILHGGASAALAETLGSIAAGLCVDRERQRIVGLEINANHIRPVTEGWVTGIAKPIHVGKTTQIWEIRIHDERDKLVCISRLTVANIAKT</sequence>
<evidence type="ECO:0000313" key="4">
    <source>
        <dbReference type="EMBL" id="KAA0891669.1"/>
    </source>
</evidence>
<evidence type="ECO:0000256" key="1">
    <source>
        <dbReference type="ARBA" id="ARBA00008324"/>
    </source>
</evidence>
<accession>A0A5A9XHU6</accession>
<comment type="caution">
    <text evidence="4">The sequence shown here is derived from an EMBL/GenBank/DDBJ whole genome shotgun (WGS) entry which is preliminary data.</text>
</comment>
<dbReference type="Pfam" id="PF03061">
    <property type="entry name" value="4HBT"/>
    <property type="match status" value="1"/>
</dbReference>
<feature type="domain" description="Thioesterase" evidence="3">
    <location>
        <begin position="52"/>
        <end position="129"/>
    </location>
</feature>
<proteinExistence type="inferred from homology"/>
<dbReference type="InterPro" id="IPR006683">
    <property type="entry name" value="Thioestr_dom"/>
</dbReference>
<reference evidence="4 5" key="1">
    <citation type="submission" date="2019-04" db="EMBL/GenBank/DDBJ databases">
        <title>Geobacter ruber sp. nov., ferric-reducing bacteria isolated from paddy soil.</title>
        <authorList>
            <person name="Xu Z."/>
            <person name="Masuda Y."/>
            <person name="Itoh H."/>
            <person name="Senoo K."/>
        </authorList>
    </citation>
    <scope>NUCLEOTIDE SEQUENCE [LARGE SCALE GENOMIC DNA]</scope>
    <source>
        <strain evidence="4 5">Red88</strain>
    </source>
</reference>
<protein>
    <submittedName>
        <fullName evidence="4">Hotdog fold thioesterase</fullName>
    </submittedName>
</protein>
<dbReference type="RefSeq" id="WP_149307368.1">
    <property type="nucleotide sequence ID" value="NZ_SRSD01000005.1"/>
</dbReference>
<name>A0A5A9XHU6_9BACT</name>
<dbReference type="Proteomes" id="UP000324298">
    <property type="component" value="Unassembled WGS sequence"/>
</dbReference>
<keyword evidence="5" id="KW-1185">Reference proteome</keyword>
<dbReference type="AlphaFoldDB" id="A0A5A9XHU6"/>
<dbReference type="SUPFAM" id="SSF54637">
    <property type="entry name" value="Thioesterase/thiol ester dehydrase-isomerase"/>
    <property type="match status" value="1"/>
</dbReference>
<dbReference type="NCBIfam" id="TIGR00369">
    <property type="entry name" value="unchar_dom_1"/>
    <property type="match status" value="1"/>
</dbReference>
<dbReference type="InterPro" id="IPR003736">
    <property type="entry name" value="PAAI_dom"/>
</dbReference>
<dbReference type="Gene3D" id="3.10.129.10">
    <property type="entry name" value="Hotdog Thioesterase"/>
    <property type="match status" value="1"/>
</dbReference>